<accession>A0ABN7SIE7</accession>
<sequence length="146" mass="16547">MTLSERLARIYLGRKLSGASSKKEKMSSREKSTPIQTPTIYSEIDDEKSDSVLMSSQSEASSVRSVTPKTSLDQSLRTIPQDSFVTDGRSRTKTTHRTLRHPLLLIWASRCPLLQLEYFCRCHHQNRLTDVRCTPDCSCLAKLNIS</sequence>
<reference evidence="2 3" key="1">
    <citation type="submission" date="2021-04" db="EMBL/GenBank/DDBJ databases">
        <authorList>
            <person name="Bliznina A."/>
        </authorList>
    </citation>
    <scope>NUCLEOTIDE SEQUENCE [LARGE SCALE GENOMIC DNA]</scope>
</reference>
<feature type="compositionally biased region" description="Low complexity" evidence="1">
    <location>
        <begin position="55"/>
        <end position="65"/>
    </location>
</feature>
<organism evidence="2 3">
    <name type="scientific">Oikopleura dioica</name>
    <name type="common">Tunicate</name>
    <dbReference type="NCBI Taxonomy" id="34765"/>
    <lineage>
        <taxon>Eukaryota</taxon>
        <taxon>Metazoa</taxon>
        <taxon>Chordata</taxon>
        <taxon>Tunicata</taxon>
        <taxon>Appendicularia</taxon>
        <taxon>Copelata</taxon>
        <taxon>Oikopleuridae</taxon>
        <taxon>Oikopleura</taxon>
    </lineage>
</organism>
<dbReference type="EMBL" id="OU015569">
    <property type="protein sequence ID" value="CAG5096986.1"/>
    <property type="molecule type" value="Genomic_DNA"/>
</dbReference>
<evidence type="ECO:0000313" key="2">
    <source>
        <dbReference type="EMBL" id="CAG5096986.1"/>
    </source>
</evidence>
<keyword evidence="3" id="KW-1185">Reference proteome</keyword>
<gene>
    <name evidence="2" type="ORF">OKIOD_LOCUS6436</name>
</gene>
<feature type="region of interest" description="Disordered" evidence="1">
    <location>
        <begin position="17"/>
        <end position="74"/>
    </location>
</feature>
<feature type="compositionally biased region" description="Basic and acidic residues" evidence="1">
    <location>
        <begin position="21"/>
        <end position="32"/>
    </location>
</feature>
<proteinExistence type="predicted"/>
<protein>
    <submittedName>
        <fullName evidence="2">Oidioi.mRNA.OKI2018_I69.XSR.g14878.t1.cds</fullName>
    </submittedName>
</protein>
<dbReference type="Proteomes" id="UP001158576">
    <property type="component" value="Chromosome XSR"/>
</dbReference>
<evidence type="ECO:0000313" key="3">
    <source>
        <dbReference type="Proteomes" id="UP001158576"/>
    </source>
</evidence>
<name>A0ABN7SIE7_OIKDI</name>
<evidence type="ECO:0000256" key="1">
    <source>
        <dbReference type="SAM" id="MobiDB-lite"/>
    </source>
</evidence>